<evidence type="ECO:0000256" key="7">
    <source>
        <dbReference type="ARBA" id="ARBA00023315"/>
    </source>
</evidence>
<dbReference type="Pfam" id="PF01515">
    <property type="entry name" value="PTA_PTB"/>
    <property type="match status" value="1"/>
</dbReference>
<dbReference type="Gene3D" id="3.40.50.10750">
    <property type="entry name" value="Isocitrate/Isopropylmalate dehydrogenase-like"/>
    <property type="match status" value="1"/>
</dbReference>
<dbReference type="OrthoDB" id="9805787at2"/>
<evidence type="ECO:0000256" key="6">
    <source>
        <dbReference type="ARBA" id="ARBA00022679"/>
    </source>
</evidence>
<dbReference type="InterPro" id="IPR002505">
    <property type="entry name" value="PTA_PTB"/>
</dbReference>
<dbReference type="PANTHER" id="PTHR43356">
    <property type="entry name" value="PHOSPHATE ACETYLTRANSFERASE"/>
    <property type="match status" value="1"/>
</dbReference>
<evidence type="ECO:0000259" key="9">
    <source>
        <dbReference type="Pfam" id="PF01515"/>
    </source>
</evidence>
<dbReference type="InterPro" id="IPR042112">
    <property type="entry name" value="P_AcTrfase_dom2"/>
</dbReference>
<dbReference type="AlphaFoldDB" id="A0A0R2DIM3"/>
<feature type="domain" description="Phosphate acetyl/butaryl transferase" evidence="9">
    <location>
        <begin position="7"/>
        <end position="318"/>
    </location>
</feature>
<dbReference type="InterPro" id="IPR012147">
    <property type="entry name" value="P_Ac_Bu_trans"/>
</dbReference>
<comment type="catalytic activity">
    <reaction evidence="1">
        <text>acetyl-CoA + phosphate = acetyl phosphate + CoA</text>
        <dbReference type="Rhea" id="RHEA:19521"/>
        <dbReference type="ChEBI" id="CHEBI:22191"/>
        <dbReference type="ChEBI" id="CHEBI:43474"/>
        <dbReference type="ChEBI" id="CHEBI:57287"/>
        <dbReference type="ChEBI" id="CHEBI:57288"/>
        <dbReference type="EC" id="2.3.1.8"/>
    </reaction>
</comment>
<evidence type="ECO:0000313" key="10">
    <source>
        <dbReference type="EMBL" id="KRN03510.1"/>
    </source>
</evidence>
<name>A0A0R2DIM3_9LACO</name>
<accession>A0A0R2DIM3</accession>
<dbReference type="PATRIC" id="fig|1423744.4.peg.632"/>
<keyword evidence="6" id="KW-0808">Transferase</keyword>
<dbReference type="InterPro" id="IPR050500">
    <property type="entry name" value="Phos_Acetyltrans/Butyryltrans"/>
</dbReference>
<evidence type="ECO:0000256" key="3">
    <source>
        <dbReference type="ARBA" id="ARBA00005656"/>
    </source>
</evidence>
<dbReference type="Gene3D" id="3.40.50.10950">
    <property type="match status" value="1"/>
</dbReference>
<evidence type="ECO:0000256" key="8">
    <source>
        <dbReference type="ARBA" id="ARBA00031108"/>
    </source>
</evidence>
<dbReference type="InterPro" id="IPR004614">
    <property type="entry name" value="P_AcTrfase"/>
</dbReference>
<keyword evidence="7" id="KW-0012">Acyltransferase</keyword>
<dbReference type="SUPFAM" id="SSF53659">
    <property type="entry name" value="Isocitrate/Isopropylmalate dehydrogenase-like"/>
    <property type="match status" value="1"/>
</dbReference>
<dbReference type="PIRSF" id="PIRSF000428">
    <property type="entry name" value="P_Ac_trans"/>
    <property type="match status" value="1"/>
</dbReference>
<dbReference type="NCBIfam" id="TIGR00651">
    <property type="entry name" value="pta"/>
    <property type="match status" value="1"/>
</dbReference>
<dbReference type="InterPro" id="IPR042113">
    <property type="entry name" value="P_AcTrfase_dom1"/>
</dbReference>
<dbReference type="Proteomes" id="UP000051378">
    <property type="component" value="Unassembled WGS sequence"/>
</dbReference>
<proteinExistence type="inferred from homology"/>
<organism evidence="10 11">
    <name type="scientific">Holzapfeliella floricola DSM 23037 = JCM 16512</name>
    <dbReference type="NCBI Taxonomy" id="1423744"/>
    <lineage>
        <taxon>Bacteria</taxon>
        <taxon>Bacillati</taxon>
        <taxon>Bacillota</taxon>
        <taxon>Bacilli</taxon>
        <taxon>Lactobacillales</taxon>
        <taxon>Lactobacillaceae</taxon>
        <taxon>Holzapfeliella</taxon>
    </lineage>
</organism>
<dbReference type="NCBIfam" id="NF007233">
    <property type="entry name" value="PRK09653.1"/>
    <property type="match status" value="1"/>
</dbReference>
<reference evidence="10 11" key="1">
    <citation type="journal article" date="2015" name="Genome Announc.">
        <title>Expanding the biotechnology potential of lactobacilli through comparative genomics of 213 strains and associated genera.</title>
        <authorList>
            <person name="Sun Z."/>
            <person name="Harris H.M."/>
            <person name="McCann A."/>
            <person name="Guo C."/>
            <person name="Argimon S."/>
            <person name="Zhang W."/>
            <person name="Yang X."/>
            <person name="Jeffery I.B."/>
            <person name="Cooney J.C."/>
            <person name="Kagawa T.F."/>
            <person name="Liu W."/>
            <person name="Song Y."/>
            <person name="Salvetti E."/>
            <person name="Wrobel A."/>
            <person name="Rasinkangas P."/>
            <person name="Parkhill J."/>
            <person name="Rea M.C."/>
            <person name="O'Sullivan O."/>
            <person name="Ritari J."/>
            <person name="Douillard F.P."/>
            <person name="Paul Ross R."/>
            <person name="Yang R."/>
            <person name="Briner A.E."/>
            <person name="Felis G.E."/>
            <person name="de Vos W.M."/>
            <person name="Barrangou R."/>
            <person name="Klaenhammer T.R."/>
            <person name="Caufield P.W."/>
            <person name="Cui Y."/>
            <person name="Zhang H."/>
            <person name="O'Toole P.W."/>
        </authorList>
    </citation>
    <scope>NUCLEOTIDE SEQUENCE [LARGE SCALE GENOMIC DNA]</scope>
    <source>
        <strain evidence="10 11">DSM 23037</strain>
    </source>
</reference>
<sequence>MDLFKLFKEQITGKNISVVFPEGNDERILRAAVRLKADNLLNPVLLGNQAEIENKATELSLSLEGLSILDPQNYDEFDSMVEAFLERRKGKETREQAEEMLKTVSYFGTMLVYMNKVDIMVSGAVHSTAETVRSALQIVKTRPGISRISGAFIMQKGDERYIFADSAISINPTDKELAEVAVLSAETAKMAGLEPKVGMLSFSTKGSANSEEVQKVQRATKIAQEMAPDLDIDGEFQFDAAFVPSVGESKAKGSKVAGHVNVFVFPELQSGNIGYKIAQRMGGYEAVGPILQGLNQPISDLSRGANEEDVYKTAILTAAQSL</sequence>
<evidence type="ECO:0000313" key="11">
    <source>
        <dbReference type="Proteomes" id="UP000051378"/>
    </source>
</evidence>
<dbReference type="STRING" id="1423744.FC86_GL000614"/>
<dbReference type="EC" id="2.3.1.8" evidence="4"/>
<protein>
    <recommendedName>
        <fullName evidence="5">Phosphate acetyltransferase</fullName>
        <ecNumber evidence="4">2.3.1.8</ecNumber>
    </recommendedName>
    <alternativeName>
        <fullName evidence="8">Phosphotransacetylase</fullName>
    </alternativeName>
</protein>
<dbReference type="EMBL" id="AYZL01000020">
    <property type="protein sequence ID" value="KRN03510.1"/>
    <property type="molecule type" value="Genomic_DNA"/>
</dbReference>
<comment type="similarity">
    <text evidence="3">Belongs to the phosphate acetyltransferase and butyryltransferase family.</text>
</comment>
<dbReference type="PANTHER" id="PTHR43356:SF3">
    <property type="entry name" value="PHOSPHATE ACETYLTRANSFERASE"/>
    <property type="match status" value="1"/>
</dbReference>
<evidence type="ECO:0000256" key="1">
    <source>
        <dbReference type="ARBA" id="ARBA00000705"/>
    </source>
</evidence>
<evidence type="ECO:0000256" key="4">
    <source>
        <dbReference type="ARBA" id="ARBA00012707"/>
    </source>
</evidence>
<keyword evidence="11" id="KW-1185">Reference proteome</keyword>
<comment type="caution">
    <text evidence="10">The sequence shown here is derived from an EMBL/GenBank/DDBJ whole genome shotgun (WGS) entry which is preliminary data.</text>
</comment>
<gene>
    <name evidence="10" type="ORF">FC86_GL000614</name>
</gene>
<dbReference type="RefSeq" id="WP_056974833.1">
    <property type="nucleotide sequence ID" value="NZ_AYZL01000020.1"/>
</dbReference>
<dbReference type="GO" id="GO:0008959">
    <property type="term" value="F:phosphate acetyltransferase activity"/>
    <property type="evidence" value="ECO:0007669"/>
    <property type="project" value="UniProtKB-EC"/>
</dbReference>
<evidence type="ECO:0000256" key="2">
    <source>
        <dbReference type="ARBA" id="ARBA00004989"/>
    </source>
</evidence>
<comment type="pathway">
    <text evidence="2">Metabolic intermediate biosynthesis; acetyl-CoA biosynthesis; acetyl-CoA from acetate: step 2/2.</text>
</comment>
<evidence type="ECO:0000256" key="5">
    <source>
        <dbReference type="ARBA" id="ARBA00021528"/>
    </source>
</evidence>